<dbReference type="Gene3D" id="2.130.10.10">
    <property type="entry name" value="YVTN repeat-like/Quinoprotein amine dehydrogenase"/>
    <property type="match status" value="2"/>
</dbReference>
<dbReference type="InterPro" id="IPR015943">
    <property type="entry name" value="WD40/YVTN_repeat-like_dom_sf"/>
</dbReference>
<dbReference type="InterPro" id="IPR036322">
    <property type="entry name" value="WD40_repeat_dom_sf"/>
</dbReference>
<dbReference type="Proteomes" id="UP001497644">
    <property type="component" value="Chromosome 15"/>
</dbReference>
<dbReference type="GO" id="GO:0005730">
    <property type="term" value="C:nucleolus"/>
    <property type="evidence" value="ECO:0007669"/>
    <property type="project" value="InterPro"/>
</dbReference>
<protein>
    <recommendedName>
        <fullName evidence="3">WD repeat-containing protein 74</fullName>
    </recommendedName>
</protein>
<dbReference type="PANTHER" id="PTHR16038:SF4">
    <property type="entry name" value="WD REPEAT-CONTAINING PROTEIN 74"/>
    <property type="match status" value="1"/>
</dbReference>
<dbReference type="AlphaFoldDB" id="A0AAV2NJ31"/>
<gene>
    <name evidence="1" type="ORF">LPLAT_LOCUS5097</name>
</gene>
<dbReference type="InterPro" id="IPR001680">
    <property type="entry name" value="WD40_rpt"/>
</dbReference>
<dbReference type="GO" id="GO:0030687">
    <property type="term" value="C:preribosome, large subunit precursor"/>
    <property type="evidence" value="ECO:0007669"/>
    <property type="project" value="TreeGrafter"/>
</dbReference>
<evidence type="ECO:0008006" key="3">
    <source>
        <dbReference type="Google" id="ProtNLM"/>
    </source>
</evidence>
<sequence length="329" mass="36853">MSYKENFNIFVGGKSGVFKGIKVGGKTDIIKNIQDLVSITENDQVTTVAWGNNDEQEVLIACGAKGNRRVKIYDSESLAFTCSFPCNTGKGSIIGISRYDRSVLTAVKSGEVSLWPFDRKEEVLINAGENLHRMCHSCTQKNIIATGGLENRLKLFDLEKQELIFSEKNIPHDWLELRVPIWISDLNFLPGTKQIATVGRYGHVRLYDPYAQRRPVIDLTIKDEALTCLSVTPKEKYIIVGSGKGRMNLIDLRKSSTVLNTYKGFAGGVTGIACSMDNPYVASVSLDRHLRIHHIDTKELLKKIYLTSRLTCLVMRSDFSIETRNERGS</sequence>
<dbReference type="PANTHER" id="PTHR16038">
    <property type="entry name" value="NOP SEVEN ASSOCIATED PROTEIN 1"/>
    <property type="match status" value="1"/>
</dbReference>
<keyword evidence="2" id="KW-1185">Reference proteome</keyword>
<organism evidence="1 2">
    <name type="scientific">Lasius platythorax</name>
    <dbReference type="NCBI Taxonomy" id="488582"/>
    <lineage>
        <taxon>Eukaryota</taxon>
        <taxon>Metazoa</taxon>
        <taxon>Ecdysozoa</taxon>
        <taxon>Arthropoda</taxon>
        <taxon>Hexapoda</taxon>
        <taxon>Insecta</taxon>
        <taxon>Pterygota</taxon>
        <taxon>Neoptera</taxon>
        <taxon>Endopterygota</taxon>
        <taxon>Hymenoptera</taxon>
        <taxon>Apocrita</taxon>
        <taxon>Aculeata</taxon>
        <taxon>Formicoidea</taxon>
        <taxon>Formicidae</taxon>
        <taxon>Formicinae</taxon>
        <taxon>Lasius</taxon>
        <taxon>Lasius</taxon>
    </lineage>
</organism>
<accession>A0AAV2NJ31</accession>
<dbReference type="GO" id="GO:0042273">
    <property type="term" value="P:ribosomal large subunit biogenesis"/>
    <property type="evidence" value="ECO:0007669"/>
    <property type="project" value="InterPro"/>
</dbReference>
<proteinExistence type="predicted"/>
<dbReference type="InterPro" id="IPR037379">
    <property type="entry name" value="WDR74/Nsa1"/>
</dbReference>
<dbReference type="EMBL" id="OZ034838">
    <property type="protein sequence ID" value="CAL1679409.1"/>
    <property type="molecule type" value="Genomic_DNA"/>
</dbReference>
<dbReference type="SUPFAM" id="SSF50978">
    <property type="entry name" value="WD40 repeat-like"/>
    <property type="match status" value="1"/>
</dbReference>
<reference evidence="1" key="1">
    <citation type="submission" date="2024-04" db="EMBL/GenBank/DDBJ databases">
        <authorList>
            <consortium name="Molecular Ecology Group"/>
        </authorList>
    </citation>
    <scope>NUCLEOTIDE SEQUENCE</scope>
</reference>
<evidence type="ECO:0000313" key="2">
    <source>
        <dbReference type="Proteomes" id="UP001497644"/>
    </source>
</evidence>
<dbReference type="Pfam" id="PF00400">
    <property type="entry name" value="WD40"/>
    <property type="match status" value="1"/>
</dbReference>
<dbReference type="SMART" id="SM00320">
    <property type="entry name" value="WD40"/>
    <property type="match status" value="5"/>
</dbReference>
<evidence type="ECO:0000313" key="1">
    <source>
        <dbReference type="EMBL" id="CAL1679409.1"/>
    </source>
</evidence>
<name>A0AAV2NJ31_9HYME</name>